<dbReference type="InterPro" id="IPR020575">
    <property type="entry name" value="Hsp90_N"/>
</dbReference>
<evidence type="ECO:0000256" key="4">
    <source>
        <dbReference type="ARBA" id="ARBA00023186"/>
    </source>
</evidence>
<organism evidence="8 9">
    <name type="scientific">Plasmodium malariae</name>
    <dbReference type="NCBI Taxonomy" id="5858"/>
    <lineage>
        <taxon>Eukaryota</taxon>
        <taxon>Sar</taxon>
        <taxon>Alveolata</taxon>
        <taxon>Apicomplexa</taxon>
        <taxon>Aconoidasida</taxon>
        <taxon>Haemosporida</taxon>
        <taxon>Plasmodiidae</taxon>
        <taxon>Plasmodium</taxon>
        <taxon>Plasmodium (Plasmodium)</taxon>
    </lineage>
</organism>
<dbReference type="GO" id="GO:0051082">
    <property type="term" value="F:unfolded protein binding"/>
    <property type="evidence" value="ECO:0007669"/>
    <property type="project" value="InterPro"/>
</dbReference>
<dbReference type="VEuPathDB" id="PlasmoDB:PmUG01_14056600"/>
<proteinExistence type="inferred from homology"/>
<feature type="compositionally biased region" description="Basic and acidic residues" evidence="6">
    <location>
        <begin position="81"/>
        <end position="120"/>
    </location>
</feature>
<dbReference type="SMART" id="SM00387">
    <property type="entry name" value="HATPase_c"/>
    <property type="match status" value="1"/>
</dbReference>
<feature type="region of interest" description="Disordered" evidence="6">
    <location>
        <begin position="75"/>
        <end position="120"/>
    </location>
</feature>
<dbReference type="NCBIfam" id="NF003555">
    <property type="entry name" value="PRK05218.1"/>
    <property type="match status" value="1"/>
</dbReference>
<evidence type="ECO:0000256" key="6">
    <source>
        <dbReference type="SAM" id="MobiDB-lite"/>
    </source>
</evidence>
<dbReference type="Proteomes" id="UP000078597">
    <property type="component" value="Unassembled WGS sequence"/>
</dbReference>
<keyword evidence="4" id="KW-0143">Chaperone</keyword>
<accession>A0A1A8WCW8</accession>
<dbReference type="InterPro" id="IPR001404">
    <property type="entry name" value="Hsp90_fam"/>
</dbReference>
<evidence type="ECO:0000256" key="1">
    <source>
        <dbReference type="ARBA" id="ARBA00008239"/>
    </source>
</evidence>
<dbReference type="Gene3D" id="3.30.565.10">
    <property type="entry name" value="Histidine kinase-like ATPase, C-terminal domain"/>
    <property type="match status" value="1"/>
</dbReference>
<dbReference type="Pfam" id="PF13589">
    <property type="entry name" value="HATPase_c_3"/>
    <property type="match status" value="1"/>
</dbReference>
<dbReference type="GO" id="GO:0016887">
    <property type="term" value="F:ATP hydrolysis activity"/>
    <property type="evidence" value="ECO:0007669"/>
    <property type="project" value="InterPro"/>
</dbReference>
<dbReference type="InterPro" id="IPR020568">
    <property type="entry name" value="Ribosomal_Su5_D2-typ_SF"/>
</dbReference>
<feature type="binding site" evidence="5">
    <location>
        <begin position="213"/>
        <end position="214"/>
    </location>
    <ligand>
        <name>ATP</name>
        <dbReference type="ChEBI" id="CHEBI:30616"/>
    </ligand>
</feature>
<dbReference type="PROSITE" id="PS00298">
    <property type="entry name" value="HSP90"/>
    <property type="match status" value="1"/>
</dbReference>
<evidence type="ECO:0000313" key="9">
    <source>
        <dbReference type="Proteomes" id="UP000078597"/>
    </source>
</evidence>
<feature type="compositionally biased region" description="Basic and acidic residues" evidence="6">
    <location>
        <begin position="832"/>
        <end position="852"/>
    </location>
</feature>
<dbReference type="Gene3D" id="1.20.120.790">
    <property type="entry name" value="Heat shock protein 90, C-terminal domain"/>
    <property type="match status" value="1"/>
</dbReference>
<dbReference type="InterPro" id="IPR003594">
    <property type="entry name" value="HATPase_dom"/>
</dbReference>
<dbReference type="SUPFAM" id="SSF55874">
    <property type="entry name" value="ATPase domain of HSP90 chaperone/DNA topoisomerase II/histidine kinase"/>
    <property type="match status" value="1"/>
</dbReference>
<reference evidence="9" key="1">
    <citation type="submission" date="2016-05" db="EMBL/GenBank/DDBJ databases">
        <authorList>
            <person name="Naeem Raeece"/>
        </authorList>
    </citation>
    <scope>NUCLEOTIDE SEQUENCE [LARGE SCALE GENOMIC DNA]</scope>
</reference>
<evidence type="ECO:0000256" key="5">
    <source>
        <dbReference type="PIRSR" id="PIRSR002583-1"/>
    </source>
</evidence>
<dbReference type="PIRSF" id="PIRSF002583">
    <property type="entry name" value="Hsp90"/>
    <property type="match status" value="1"/>
</dbReference>
<name>A0A1A8WCW8_PLAMA</name>
<dbReference type="GO" id="GO:0140662">
    <property type="term" value="F:ATP-dependent protein folding chaperone"/>
    <property type="evidence" value="ECO:0007669"/>
    <property type="project" value="InterPro"/>
</dbReference>
<dbReference type="FunFam" id="3.30.565.10:FF:000005">
    <property type="entry name" value="Heat shock protein 90"/>
    <property type="match status" value="1"/>
</dbReference>
<evidence type="ECO:0000256" key="2">
    <source>
        <dbReference type="ARBA" id="ARBA00022741"/>
    </source>
</evidence>
<feature type="binding site" evidence="5">
    <location>
        <position position="193"/>
    </location>
    <ligand>
        <name>ATP</name>
        <dbReference type="ChEBI" id="CHEBI:30616"/>
    </ligand>
</feature>
<evidence type="ECO:0000259" key="7">
    <source>
        <dbReference type="SMART" id="SM00387"/>
    </source>
</evidence>
<feature type="binding site" evidence="5">
    <location>
        <position position="484"/>
    </location>
    <ligand>
        <name>ATP</name>
        <dbReference type="ChEBI" id="CHEBI:30616"/>
    </ligand>
</feature>
<feature type="binding site" evidence="5">
    <location>
        <position position="286"/>
    </location>
    <ligand>
        <name>ATP</name>
        <dbReference type="ChEBI" id="CHEBI:30616"/>
    </ligand>
</feature>
<dbReference type="GO" id="GO:0005524">
    <property type="term" value="F:ATP binding"/>
    <property type="evidence" value="ECO:0007669"/>
    <property type="project" value="UniProtKB-KW"/>
</dbReference>
<feature type="binding site" evidence="5">
    <location>
        <position position="151"/>
    </location>
    <ligand>
        <name>ATP</name>
        <dbReference type="ChEBI" id="CHEBI:30616"/>
    </ligand>
</feature>
<dbReference type="Pfam" id="PF00183">
    <property type="entry name" value="HSP90"/>
    <property type="match status" value="1"/>
</dbReference>
<comment type="similarity">
    <text evidence="1">Belongs to the heat shock protein 90 family.</text>
</comment>
<dbReference type="EMBL" id="FLQW01001665">
    <property type="protein sequence ID" value="SBS90861.1"/>
    <property type="molecule type" value="Genomic_DNA"/>
</dbReference>
<dbReference type="SUPFAM" id="SSF110942">
    <property type="entry name" value="HSP90 C-terminal domain"/>
    <property type="match status" value="1"/>
</dbReference>
<dbReference type="PANTHER" id="PTHR11528">
    <property type="entry name" value="HEAT SHOCK PROTEIN 90 FAMILY MEMBER"/>
    <property type="match status" value="1"/>
</dbReference>
<feature type="domain" description="Histidine kinase/HSP90-like ATPase" evidence="7">
    <location>
        <begin position="140"/>
        <end position="296"/>
    </location>
</feature>
<dbReference type="HAMAP" id="MF_00505">
    <property type="entry name" value="HSP90"/>
    <property type="match status" value="1"/>
</dbReference>
<feature type="compositionally biased region" description="Low complexity" evidence="6">
    <location>
        <begin position="1"/>
        <end position="12"/>
    </location>
</feature>
<dbReference type="Gene3D" id="3.30.70.2140">
    <property type="match status" value="1"/>
</dbReference>
<evidence type="ECO:0000256" key="3">
    <source>
        <dbReference type="ARBA" id="ARBA00022840"/>
    </source>
</evidence>
<dbReference type="InterPro" id="IPR036890">
    <property type="entry name" value="HATPase_C_sf"/>
</dbReference>
<dbReference type="CDD" id="cd16927">
    <property type="entry name" value="HATPase_Hsp90-like"/>
    <property type="match status" value="1"/>
</dbReference>
<feature type="binding site" evidence="5">
    <location>
        <position position="147"/>
    </location>
    <ligand>
        <name>ATP</name>
        <dbReference type="ChEBI" id="CHEBI:30616"/>
    </ligand>
</feature>
<dbReference type="SUPFAM" id="SSF54211">
    <property type="entry name" value="Ribosomal protein S5 domain 2-like"/>
    <property type="match status" value="1"/>
</dbReference>
<dbReference type="AlphaFoldDB" id="A0A1A8WCW8"/>
<protein>
    <submittedName>
        <fullName evidence="8">Endoplasmin, putative (GRP94)</fullName>
    </submittedName>
</protein>
<feature type="region of interest" description="Disordered" evidence="6">
    <location>
        <begin position="1"/>
        <end position="22"/>
    </location>
</feature>
<evidence type="ECO:0000313" key="8">
    <source>
        <dbReference type="EMBL" id="SBS90861.1"/>
    </source>
</evidence>
<keyword evidence="3 5" id="KW-0067">ATP-binding</keyword>
<dbReference type="InterPro" id="IPR019805">
    <property type="entry name" value="Heat_shock_protein_90_CS"/>
</dbReference>
<feature type="binding site" evidence="5">
    <location>
        <begin position="234"/>
        <end position="239"/>
    </location>
    <ligand>
        <name>ATP</name>
        <dbReference type="ChEBI" id="CHEBI:30616"/>
    </ligand>
</feature>
<keyword evidence="2 5" id="KW-0547">Nucleotide-binding</keyword>
<feature type="binding site" evidence="5">
    <location>
        <position position="206"/>
    </location>
    <ligand>
        <name>ATP</name>
        <dbReference type="ChEBI" id="CHEBI:30616"/>
    </ligand>
</feature>
<feature type="non-terminal residue" evidence="8">
    <location>
        <position position="1"/>
    </location>
</feature>
<feature type="binding site" evidence="5">
    <location>
        <position position="212"/>
    </location>
    <ligand>
        <name>ATP</name>
        <dbReference type="ChEBI" id="CHEBI:30616"/>
    </ligand>
</feature>
<dbReference type="Gene3D" id="3.40.50.11260">
    <property type="match status" value="1"/>
</dbReference>
<feature type="compositionally biased region" description="Basic residues" evidence="6">
    <location>
        <begin position="13"/>
        <end position="22"/>
    </location>
</feature>
<feature type="binding site" evidence="5">
    <location>
        <position position="198"/>
    </location>
    <ligand>
        <name>ATP</name>
        <dbReference type="ChEBI" id="CHEBI:30616"/>
    </ligand>
</feature>
<feature type="region of interest" description="Disordered" evidence="6">
    <location>
        <begin position="832"/>
        <end position="870"/>
    </location>
</feature>
<sequence>SVSKNNNNNNNNKTKKIKKRQNKTKTLQNCYEKTSFLSIKMKLNKICTCLFLALFFSCLNLIQDNTKILCESINNTNNNNEKGEEGDEKKKTSNEEQKRDKDMLEEIKEDEKPTGGIENHEYQTEVTRLMDIIVNSLYTQKEVFLRELISNAADALEKIRFLSLSDENVLGEEKKLEIRISANKEKNILSITDTGVGMTKEDLINNLGTIAKSGTSNFLEAISKSGGDMSLIGQFGVGFYSAFLVADKVIVYTKHNNDEQYIWESTADAKFSIYKDPRGSTLKRGTRISLHLKEDATNLMNDKKLADLISRYSQFIQYPIYLLYENVYTEEVLADIAKEMENDPNYDSVKVEESNDPNKKTRTVEKKIKKWKLMNEQRPIWLRAPKELNEDDYKKFFSVLSGYNDEPLYYIHFFAEGEIEFKCLIYIPSKAPSINDQLFTKQNSIKLYVRRVLVADEFVEFLPRYMSFIKGVVDSDDLPLNVSREQLQQNKILKAISKRIVRKILDTFRKLYTDGKKYKENLRSELEKETDEEKKKEIQKKISEPSKYKLIYKEYRKYLKSGCYEDDINRSKIVKLLLFKTMLYPKSISLDTYVENMKPEQKFIYYASGESYEYLSKIPQLQIFKKKNIDVLFLIESVDESCIQRVQEYEGKKFKSIQKGEITFDLTEEEKKKEEKVKKMYKALMDVISDTLRNQIFKVEISRRLVDAPCAVVSTEWGLSGQMEKLMKINVNNSDQIRAMSGQKILEINPDHPIMIDLLKRSVANPKDSELTKSIKIIYQSAKLASGFDLEDTADLAQIVYDHINHKLGVDNNLKIDDLDPSIFETKKIDDVDSTEGHKVDHEINIDEEILKQDTSTNDDSSNDKKNDEL</sequence>
<dbReference type="PRINTS" id="PR00775">
    <property type="entry name" value="HEATSHOCK90"/>
</dbReference>
<gene>
    <name evidence="8" type="ORF">PMALA_031140</name>
</gene>
<dbReference type="InterPro" id="IPR037196">
    <property type="entry name" value="HSP90_C"/>
</dbReference>
<dbReference type="Gene3D" id="3.30.230.80">
    <property type="match status" value="1"/>
</dbReference>